<name>A0A4R4DYL0_9BACT</name>
<protein>
    <submittedName>
        <fullName evidence="2">Restriction endonuclease</fullName>
    </submittedName>
</protein>
<organism evidence="2 3">
    <name type="scientific">Flaviaesturariibacter aridisoli</name>
    <dbReference type="NCBI Taxonomy" id="2545761"/>
    <lineage>
        <taxon>Bacteria</taxon>
        <taxon>Pseudomonadati</taxon>
        <taxon>Bacteroidota</taxon>
        <taxon>Chitinophagia</taxon>
        <taxon>Chitinophagales</taxon>
        <taxon>Chitinophagaceae</taxon>
        <taxon>Flaviaestuariibacter</taxon>
    </lineage>
</organism>
<dbReference type="Proteomes" id="UP000295164">
    <property type="component" value="Unassembled WGS sequence"/>
</dbReference>
<dbReference type="Pfam" id="PF04313">
    <property type="entry name" value="HSDR_N"/>
    <property type="match status" value="1"/>
</dbReference>
<dbReference type="InterPro" id="IPR017035">
    <property type="entry name" value="UCP035009_HsdR_All3000-type"/>
</dbReference>
<keyword evidence="2" id="KW-0255">Endonuclease</keyword>
<dbReference type="RefSeq" id="WP_131852819.1">
    <property type="nucleotide sequence ID" value="NZ_SKFH01000027.1"/>
</dbReference>
<evidence type="ECO:0000313" key="3">
    <source>
        <dbReference type="Proteomes" id="UP000295164"/>
    </source>
</evidence>
<dbReference type="EMBL" id="SKFH01000027">
    <property type="protein sequence ID" value="TCZ68376.1"/>
    <property type="molecule type" value="Genomic_DNA"/>
</dbReference>
<evidence type="ECO:0000259" key="1">
    <source>
        <dbReference type="Pfam" id="PF04313"/>
    </source>
</evidence>
<dbReference type="AlphaFoldDB" id="A0A4R4DYL0"/>
<reference evidence="2 3" key="1">
    <citation type="submission" date="2019-03" db="EMBL/GenBank/DDBJ databases">
        <authorList>
            <person name="Kim M.K.M."/>
        </authorList>
    </citation>
    <scope>NUCLEOTIDE SEQUENCE [LARGE SCALE GENOMIC DNA]</scope>
    <source>
        <strain evidence="2 3">17J68-15</strain>
    </source>
</reference>
<feature type="domain" description="Restriction endonuclease type I HsdR N-terminal" evidence="1">
    <location>
        <begin position="23"/>
        <end position="125"/>
    </location>
</feature>
<keyword evidence="2" id="KW-0540">Nuclease</keyword>
<proteinExistence type="predicted"/>
<dbReference type="GO" id="GO:0004519">
    <property type="term" value="F:endonuclease activity"/>
    <property type="evidence" value="ECO:0007669"/>
    <property type="project" value="UniProtKB-KW"/>
</dbReference>
<accession>A0A4R4DYL0</accession>
<keyword evidence="2" id="KW-0378">Hydrolase</keyword>
<dbReference type="OrthoDB" id="9148007at2"/>
<sequence length="358" mass="41441">MDFKDHVKVISDRVAKLKDQINTEEATKNAFIMPFIQAMGYDVFNPLEVVPEFIADIGIKKGEKVDYAIIKDGHPIMLIECKHWSADLNPHNSQLFRYFHTTKAKFGILTNGINYRFYTDLVETNKMDEKPYFEFRIDDMKDVQIEKLKEFSKSNFNIESIINTASELKYLSELRNLIHKELGEPSDDFTRLFAKSVYPSMVTSKVLDQFKGLVKKSFSQYINDTINDRLKTALSAEEEIVNQQEKEDIAPVEESKVVTTAEEMEGFHIVRAIVSAKVKATRVCMRDAQSYCAILLDDNNRRPICRLHFNGKKKQVTFFDTEKEERVELEEVIALYDHATRLLKTVEQHELANTKTTV</sequence>
<evidence type="ECO:0000313" key="2">
    <source>
        <dbReference type="EMBL" id="TCZ68376.1"/>
    </source>
</evidence>
<keyword evidence="3" id="KW-1185">Reference proteome</keyword>
<comment type="caution">
    <text evidence="2">The sequence shown here is derived from an EMBL/GenBank/DDBJ whole genome shotgun (WGS) entry which is preliminary data.</text>
</comment>
<gene>
    <name evidence="2" type="ORF">E0486_13920</name>
</gene>
<dbReference type="Gene3D" id="3.90.1570.30">
    <property type="match status" value="1"/>
</dbReference>
<dbReference type="InterPro" id="IPR007409">
    <property type="entry name" value="Restrct_endonuc_type1_HsdR_N"/>
</dbReference>
<dbReference type="PIRSF" id="PIRSF035009">
    <property type="entry name" value="UCP035009_HSDR_N"/>
    <property type="match status" value="1"/>
</dbReference>